<evidence type="ECO:0000313" key="1">
    <source>
        <dbReference type="EMBL" id="PWN48285.1"/>
    </source>
</evidence>
<dbReference type="EMBL" id="KZ820234">
    <property type="protein sequence ID" value="PWN48285.1"/>
    <property type="molecule type" value="Genomic_DNA"/>
</dbReference>
<name>A0ACD0NRD7_9BASI</name>
<organism evidence="1 2">
    <name type="scientific">Violaceomyces palustris</name>
    <dbReference type="NCBI Taxonomy" id="1673888"/>
    <lineage>
        <taxon>Eukaryota</taxon>
        <taxon>Fungi</taxon>
        <taxon>Dikarya</taxon>
        <taxon>Basidiomycota</taxon>
        <taxon>Ustilaginomycotina</taxon>
        <taxon>Ustilaginomycetes</taxon>
        <taxon>Violaceomycetales</taxon>
        <taxon>Violaceomycetaceae</taxon>
        <taxon>Violaceomyces</taxon>
    </lineage>
</organism>
<protein>
    <submittedName>
        <fullName evidence="1">DEAD-domain-containing protein</fullName>
    </submittedName>
</protein>
<proteinExistence type="predicted"/>
<accession>A0ACD0NRD7</accession>
<dbReference type="Proteomes" id="UP000245626">
    <property type="component" value="Unassembled WGS sequence"/>
</dbReference>
<evidence type="ECO:0000313" key="2">
    <source>
        <dbReference type="Proteomes" id="UP000245626"/>
    </source>
</evidence>
<keyword evidence="2" id="KW-1185">Reference proteome</keyword>
<sequence>MDQDDLLLNFAPSPSVNPRKRPIKPSSSSSNRDTHRNGAKKEQSKKRKLAPSSSHQQPRAKDHHPSKPSLTSTSSSSSSSSKPQQPFKPAHGIISNLFPSVYTRPASQPEPTSTPQTSSKPSNAPSESHDFASLGLSPLIVDHLENRMSIGSRPTSIQRVALPFLLERPDHHHHQAAAPDQRDVLIQAQTGSGKTLTFLLPILQSLLPLCEESFIDRSVGTLAIILTPTRELARQIYDVLTRLLSLSLTTKDELQQQQQDEQTSSTAVETDDTTTAQPVRRTRWMVPGLLTGGSTRNHEKQRLRKGCPILVSTPGRLLDHLQNTSSFDVGKCRWLVLDEADRLLELGFKDQLEGIVKALDGRRRLALGSAREAMLSLVEADGRGAKGKDDERLQGGIPEDQVTDSMGVKWWSKRRRSILCSATLDDQVKELAGNTLKDPLILRGGGDDDQAIISGSKLSTASSPTQGQDRPASSPPIATTNEAEKKFSVPAQLVQNYVVTPPKLRLVTLIALLRSYLSKSKEATTGGEEEEEEEDSRIIVFMSCTDSVDFHWKALGSVRMDQTDEDLQQRRQKATEKRLARVSKRCQILGDVAIQRLHGSMSQQERIDSLRAFSETKPSGGGGAVEEDEVRRGRKKASVLFCTSVASRGLDLPRVGCVIQLDSPTEGGIEEYLHRVGRTARVGKKGQSWLMLLPNEQGWIKNLESRMIIQTNTDTSSSSSSSSEQRVASIRPTSVETVLRVGFGTKNASEYQSRATQVQLCHERWVISSESRKLVASKAFLSHIRAYSTHPSSEKVWFNTRDLHLGHLAKSFALREAPKQLARSVSSKRNEKDTSRRNGNGTSKPTDPTLDDHDDDSKTKRKPDFAKGKLLSIASKVVSSSSPSVLDLKGNKGPMHGSTDKEKETEARMYAKVRALGKLSRKNGVLAAHGTDEFQIA</sequence>
<gene>
    <name evidence="1" type="ORF">IE53DRAFT_347804</name>
</gene>
<reference evidence="1 2" key="1">
    <citation type="journal article" date="2018" name="Mol. Biol. Evol.">
        <title>Broad Genomic Sampling Reveals a Smut Pathogenic Ancestry of the Fungal Clade Ustilaginomycotina.</title>
        <authorList>
            <person name="Kijpornyongpan T."/>
            <person name="Mondo S.J."/>
            <person name="Barry K."/>
            <person name="Sandor L."/>
            <person name="Lee J."/>
            <person name="Lipzen A."/>
            <person name="Pangilinan J."/>
            <person name="LaButti K."/>
            <person name="Hainaut M."/>
            <person name="Henrissat B."/>
            <person name="Grigoriev I.V."/>
            <person name="Spatafora J.W."/>
            <person name="Aime M.C."/>
        </authorList>
    </citation>
    <scope>NUCLEOTIDE SEQUENCE [LARGE SCALE GENOMIC DNA]</scope>
    <source>
        <strain evidence="1 2">SA 807</strain>
    </source>
</reference>